<reference evidence="7" key="1">
    <citation type="submission" date="2020-05" db="EMBL/GenBank/DDBJ databases">
        <authorList>
            <person name="Chiriac C."/>
            <person name="Salcher M."/>
            <person name="Ghai R."/>
            <person name="Kavagutti S V."/>
        </authorList>
    </citation>
    <scope>NUCLEOTIDE SEQUENCE</scope>
</reference>
<evidence type="ECO:0000256" key="5">
    <source>
        <dbReference type="ARBA" id="ARBA00022801"/>
    </source>
</evidence>
<evidence type="ECO:0000313" key="9">
    <source>
        <dbReference type="EMBL" id="CAB5033140.1"/>
    </source>
</evidence>
<dbReference type="EMBL" id="CAFBPW010000081">
    <property type="protein sequence ID" value="CAB5033140.1"/>
    <property type="molecule type" value="Genomic_DNA"/>
</dbReference>
<evidence type="ECO:0000313" key="10">
    <source>
        <dbReference type="EMBL" id="CAB5066230.1"/>
    </source>
</evidence>
<dbReference type="InterPro" id="IPR008201">
    <property type="entry name" value="HepT-like"/>
</dbReference>
<dbReference type="AlphaFoldDB" id="A0A6J6YER0"/>
<dbReference type="GO" id="GO:0110001">
    <property type="term" value="C:toxin-antitoxin complex"/>
    <property type="evidence" value="ECO:0007669"/>
    <property type="project" value="InterPro"/>
</dbReference>
<evidence type="ECO:0000313" key="6">
    <source>
        <dbReference type="EMBL" id="CAB4715151.1"/>
    </source>
</evidence>
<gene>
    <name evidence="6" type="ORF">UFOPK2582_01629</name>
    <name evidence="7" type="ORF">UFOPK3046_00948</name>
    <name evidence="8" type="ORF">UFOPK3914_00536</name>
    <name evidence="9" type="ORF">UFOPK4173_00848</name>
    <name evidence="10" type="ORF">UFOPK4354_00910</name>
</gene>
<dbReference type="EMBL" id="CAEZXS010000263">
    <property type="protein sequence ID" value="CAB4715151.1"/>
    <property type="molecule type" value="Genomic_DNA"/>
</dbReference>
<dbReference type="InterPro" id="IPR051813">
    <property type="entry name" value="HepT_RNase_toxin"/>
</dbReference>
<dbReference type="EMBL" id="CAFBQW010000088">
    <property type="protein sequence ID" value="CAB5066230.1"/>
    <property type="molecule type" value="Genomic_DNA"/>
</dbReference>
<sequence>MSRGDADRIADILDAARELAAAVEVGHAEFVSSPLRVRAAERLLEIIGEASNQLSEEFTAAHADVPWSDVVALRILLAHHYHRVDVDQVWRIATAAVPDLVRDLGAG</sequence>
<evidence type="ECO:0000256" key="4">
    <source>
        <dbReference type="ARBA" id="ARBA00022741"/>
    </source>
</evidence>
<evidence type="ECO:0000256" key="3">
    <source>
        <dbReference type="ARBA" id="ARBA00022722"/>
    </source>
</evidence>
<keyword evidence="4" id="KW-0547">Nucleotide-binding</keyword>
<dbReference type="PANTHER" id="PTHR34139">
    <property type="entry name" value="UPF0331 PROTEIN MJ0127"/>
    <property type="match status" value="1"/>
</dbReference>
<organism evidence="7">
    <name type="scientific">freshwater metagenome</name>
    <dbReference type="NCBI Taxonomy" id="449393"/>
    <lineage>
        <taxon>unclassified sequences</taxon>
        <taxon>metagenomes</taxon>
        <taxon>ecological metagenomes</taxon>
    </lineage>
</organism>
<evidence type="ECO:0000256" key="2">
    <source>
        <dbReference type="ARBA" id="ARBA00022649"/>
    </source>
</evidence>
<evidence type="ECO:0000256" key="1">
    <source>
        <dbReference type="ARBA" id="ARBA00022553"/>
    </source>
</evidence>
<proteinExistence type="predicted"/>
<dbReference type="EMBL" id="CAFBOG010000033">
    <property type="protein sequence ID" value="CAB4972649.1"/>
    <property type="molecule type" value="Genomic_DNA"/>
</dbReference>
<dbReference type="GO" id="GO:0016787">
    <property type="term" value="F:hydrolase activity"/>
    <property type="evidence" value="ECO:0007669"/>
    <property type="project" value="UniProtKB-KW"/>
</dbReference>
<dbReference type="GO" id="GO:0004540">
    <property type="term" value="F:RNA nuclease activity"/>
    <property type="evidence" value="ECO:0007669"/>
    <property type="project" value="InterPro"/>
</dbReference>
<keyword evidence="1" id="KW-0597">Phosphoprotein</keyword>
<keyword evidence="5" id="KW-0378">Hydrolase</keyword>
<keyword evidence="3" id="KW-0540">Nuclease</keyword>
<keyword evidence="2" id="KW-1277">Toxin-antitoxin system</keyword>
<name>A0A6J6YER0_9ZZZZ</name>
<evidence type="ECO:0000313" key="8">
    <source>
        <dbReference type="EMBL" id="CAB4972649.1"/>
    </source>
</evidence>
<dbReference type="GO" id="GO:0000166">
    <property type="term" value="F:nucleotide binding"/>
    <property type="evidence" value="ECO:0007669"/>
    <property type="project" value="UniProtKB-KW"/>
</dbReference>
<dbReference type="Pfam" id="PF01934">
    <property type="entry name" value="HepT-like"/>
    <property type="match status" value="1"/>
</dbReference>
<accession>A0A6J6YER0</accession>
<evidence type="ECO:0000313" key="7">
    <source>
        <dbReference type="EMBL" id="CAB4807832.1"/>
    </source>
</evidence>
<protein>
    <submittedName>
        <fullName evidence="7">Unannotated protein</fullName>
    </submittedName>
</protein>
<dbReference type="PANTHER" id="PTHR34139:SF1">
    <property type="entry name" value="RNASE MJ1380-RELATED"/>
    <property type="match status" value="1"/>
</dbReference>
<dbReference type="EMBL" id="CAFAAQ010000074">
    <property type="protein sequence ID" value="CAB4807832.1"/>
    <property type="molecule type" value="Genomic_DNA"/>
</dbReference>